<gene>
    <name evidence="4" type="ORF">ASEP1449_LOCUS8055</name>
</gene>
<name>A0A7S2XMI0_9STRA</name>
<evidence type="ECO:0000259" key="3">
    <source>
        <dbReference type="PROSITE" id="PS50118"/>
    </source>
</evidence>
<feature type="region of interest" description="Disordered" evidence="2">
    <location>
        <begin position="442"/>
        <end position="518"/>
    </location>
</feature>
<dbReference type="Gene3D" id="6.10.140.530">
    <property type="match status" value="5"/>
</dbReference>
<feature type="region of interest" description="Disordered" evidence="2">
    <location>
        <begin position="601"/>
        <end position="635"/>
    </location>
</feature>
<dbReference type="PANTHER" id="PTHR33418">
    <property type="entry name" value="HELICASE-ASSOCIATED"/>
    <property type="match status" value="1"/>
</dbReference>
<keyword evidence="1" id="KW-0238">DNA-binding</keyword>
<organism evidence="4">
    <name type="scientific">Attheya septentrionalis</name>
    <dbReference type="NCBI Taxonomy" id="420275"/>
    <lineage>
        <taxon>Eukaryota</taxon>
        <taxon>Sar</taxon>
        <taxon>Stramenopiles</taxon>
        <taxon>Ochrophyta</taxon>
        <taxon>Bacillariophyta</taxon>
        <taxon>Coscinodiscophyceae</taxon>
        <taxon>Chaetocerotophycidae</taxon>
        <taxon>Chaetocerotales</taxon>
        <taxon>Attheyaceae</taxon>
        <taxon>Attheya</taxon>
    </lineage>
</organism>
<dbReference type="GO" id="GO:0005634">
    <property type="term" value="C:nucleus"/>
    <property type="evidence" value="ECO:0007669"/>
    <property type="project" value="UniProtKB-UniRule"/>
</dbReference>
<protein>
    <recommendedName>
        <fullName evidence="3">HMG box domain-containing protein</fullName>
    </recommendedName>
</protein>
<reference evidence="4" key="1">
    <citation type="submission" date="2021-01" db="EMBL/GenBank/DDBJ databases">
        <authorList>
            <person name="Corre E."/>
            <person name="Pelletier E."/>
            <person name="Niang G."/>
            <person name="Scheremetjew M."/>
            <person name="Finn R."/>
            <person name="Kale V."/>
            <person name="Holt S."/>
            <person name="Cochrane G."/>
            <person name="Meng A."/>
            <person name="Brown T."/>
            <person name="Cohen L."/>
        </authorList>
    </citation>
    <scope>NUCLEOTIDE SEQUENCE</scope>
    <source>
        <strain evidence="4">CCMP2084</strain>
    </source>
</reference>
<dbReference type="SUPFAM" id="SSF47095">
    <property type="entry name" value="HMG-box"/>
    <property type="match status" value="1"/>
</dbReference>
<feature type="DNA-binding region" description="HMG box" evidence="1">
    <location>
        <begin position="528"/>
        <end position="598"/>
    </location>
</feature>
<feature type="domain" description="HMG box" evidence="3">
    <location>
        <begin position="528"/>
        <end position="598"/>
    </location>
</feature>
<dbReference type="InterPro" id="IPR036910">
    <property type="entry name" value="HMG_box_dom_sf"/>
</dbReference>
<dbReference type="GO" id="GO:0003677">
    <property type="term" value="F:DNA binding"/>
    <property type="evidence" value="ECO:0007669"/>
    <property type="project" value="UniProtKB-UniRule"/>
</dbReference>
<dbReference type="EMBL" id="HBHQ01012121">
    <property type="protein sequence ID" value="CAD9816223.1"/>
    <property type="molecule type" value="Transcribed_RNA"/>
</dbReference>
<dbReference type="Gene3D" id="1.10.30.10">
    <property type="entry name" value="High mobility group box domain"/>
    <property type="match status" value="1"/>
</dbReference>
<sequence length="635" mass="74142">MYRRLILPAKLDNWVGVQKRSVPIKAEKGHPVYVERKKLLDDIKFEYDNVSEAKWEKMFERLKQYHSTKGNCRVPDDYDDGSGGPSLCVWARRQQHVPNKAVGGDLKYVERKRLLDTLHFEYDKVDEAKWKSMFNVLKRYHSEHGHCEVPLAYGDSNNDAPRALGRWCREQRKNVPVGLAKDNANSDYKERKRLLDSMGFKWVVEYEKEKKWNASFERLKSFKQENGHCIVPPDLSGQGVSLYSWVRNQQKVLAKVDIGDPVYIERKKRLDSIGFEWTRMYDDQWDKMYMSLVEYKSQNGHCQVSYRGKGAVDGPSGQLGIWVYHQRTKVPQKASEGDPVYIQRKQRLDYIGFEWLDVHSSRWEGMFAGLQRFHEKHGHARVKRDYKDVDQPLPTNLGSWQSTQRKQILEDIEKGDEVAVERKQRLDSLGFVWQTRAPPKAYERNGKVIQGRQKSSATLSGEPQRSRPKEQIQAERLVVNATDSLPRQKAKLSGRSSVKATSSRRKEAAPGPHGMLVPFPDYDEREEPIMLKNAFQQFSRRLKKTVKESLDPSDQTKKNIKRALKDGWTHLAADEKEVYQKWAAWDKMRYERDVTIFEQQNKQASTCVPRKRKASRATHNSKEPIKTKKKRHNHI</sequence>
<keyword evidence="1" id="KW-0539">Nucleus</keyword>
<dbReference type="InterPro" id="IPR005114">
    <property type="entry name" value="Helicase_assoc"/>
</dbReference>
<dbReference type="CDD" id="cd00084">
    <property type="entry name" value="HMG-box_SF"/>
    <property type="match status" value="1"/>
</dbReference>
<dbReference type="Pfam" id="PF03457">
    <property type="entry name" value="HA"/>
    <property type="match status" value="5"/>
</dbReference>
<dbReference type="InterPro" id="IPR009071">
    <property type="entry name" value="HMG_box_dom"/>
</dbReference>
<accession>A0A7S2XMI0</accession>
<evidence type="ECO:0000256" key="2">
    <source>
        <dbReference type="SAM" id="MobiDB-lite"/>
    </source>
</evidence>
<dbReference type="AlphaFoldDB" id="A0A7S2XMI0"/>
<dbReference type="PROSITE" id="PS50118">
    <property type="entry name" value="HMG_BOX_2"/>
    <property type="match status" value="1"/>
</dbReference>
<proteinExistence type="predicted"/>
<evidence type="ECO:0000313" key="4">
    <source>
        <dbReference type="EMBL" id="CAD9816223.1"/>
    </source>
</evidence>
<feature type="compositionally biased region" description="Polar residues" evidence="2">
    <location>
        <begin position="452"/>
        <end position="463"/>
    </location>
</feature>
<evidence type="ECO:0000256" key="1">
    <source>
        <dbReference type="PROSITE-ProRule" id="PRU00267"/>
    </source>
</evidence>
<dbReference type="PANTHER" id="PTHR33418:SF1">
    <property type="entry name" value="HELICASE-ASSOCIATED DOMAIN-CONTAINING PROTEIN"/>
    <property type="match status" value="1"/>
</dbReference>
<feature type="compositionally biased region" description="Basic and acidic residues" evidence="2">
    <location>
        <begin position="464"/>
        <end position="473"/>
    </location>
</feature>